<evidence type="ECO:0000256" key="2">
    <source>
        <dbReference type="PIRSR" id="PIRSR613078-2"/>
    </source>
</evidence>
<dbReference type="AlphaFoldDB" id="A0A4V1D911"/>
<dbReference type="InterPro" id="IPR050275">
    <property type="entry name" value="PGM_Phosphatase"/>
</dbReference>
<feature type="active site" description="Tele-phosphohistidine intermediate" evidence="1">
    <location>
        <position position="14"/>
    </location>
</feature>
<name>A0A4V1D911_9ALTE</name>
<dbReference type="OrthoDB" id="9783269at2"/>
<dbReference type="KEGG" id="hmi:soil367_14645"/>
<reference evidence="3 4" key="1">
    <citation type="submission" date="2018-07" db="EMBL/GenBank/DDBJ databases">
        <title>Marsedoiliclastica nanhaica gen. nov. sp. nov., a novel marine hydrocarbonoclastic bacterium isolated from an in-situ enriched hydrocarbon-degrading consortium in deep-sea sediment.</title>
        <authorList>
            <person name="Dong C."/>
            <person name="Ma T."/>
            <person name="Liu R."/>
            <person name="Shao Z."/>
        </authorList>
    </citation>
    <scope>NUCLEOTIDE SEQUENCE [LARGE SCALE GENOMIC DNA]</scope>
    <source>
        <strain evidence="4">soil36-7</strain>
    </source>
</reference>
<dbReference type="CDD" id="cd07067">
    <property type="entry name" value="HP_PGM_like"/>
    <property type="match status" value="1"/>
</dbReference>
<dbReference type="InterPro" id="IPR029033">
    <property type="entry name" value="His_PPase_superfam"/>
</dbReference>
<proteinExistence type="predicted"/>
<organism evidence="3 4">
    <name type="scientific">Hydrocarboniclastica marina</name>
    <dbReference type="NCBI Taxonomy" id="2259620"/>
    <lineage>
        <taxon>Bacteria</taxon>
        <taxon>Pseudomonadati</taxon>
        <taxon>Pseudomonadota</taxon>
        <taxon>Gammaproteobacteria</taxon>
        <taxon>Alteromonadales</taxon>
        <taxon>Alteromonadaceae</taxon>
        <taxon>Hydrocarboniclastica</taxon>
    </lineage>
</organism>
<feature type="active site" description="Proton donor/acceptor" evidence="1">
    <location>
        <position position="83"/>
    </location>
</feature>
<accession>A0A4V1D911</accession>
<protein>
    <submittedName>
        <fullName evidence="3">Histidine phosphatase family protein</fullName>
    </submittedName>
</protein>
<dbReference type="PANTHER" id="PTHR48100:SF1">
    <property type="entry name" value="HISTIDINE PHOSPHATASE FAMILY PROTEIN-RELATED"/>
    <property type="match status" value="1"/>
</dbReference>
<gene>
    <name evidence="3" type="ORF">soil367_14645</name>
</gene>
<dbReference type="PANTHER" id="PTHR48100">
    <property type="entry name" value="BROAD-SPECIFICITY PHOSPHATASE YOR283W-RELATED"/>
    <property type="match status" value="1"/>
</dbReference>
<dbReference type="EMBL" id="CP031093">
    <property type="protein sequence ID" value="QCF27070.1"/>
    <property type="molecule type" value="Genomic_DNA"/>
</dbReference>
<keyword evidence="4" id="KW-1185">Reference proteome</keyword>
<dbReference type="InterPro" id="IPR013078">
    <property type="entry name" value="His_Pase_superF_clade-1"/>
</dbReference>
<dbReference type="SMART" id="SM00855">
    <property type="entry name" value="PGAM"/>
    <property type="match status" value="1"/>
</dbReference>
<feature type="binding site" evidence="2">
    <location>
        <position position="59"/>
    </location>
    <ligand>
        <name>substrate</name>
    </ligand>
</feature>
<dbReference type="GO" id="GO:0016791">
    <property type="term" value="F:phosphatase activity"/>
    <property type="evidence" value="ECO:0007669"/>
    <property type="project" value="TreeGrafter"/>
</dbReference>
<evidence type="ECO:0000313" key="4">
    <source>
        <dbReference type="Proteomes" id="UP000298049"/>
    </source>
</evidence>
<dbReference type="RefSeq" id="WP_136549774.1">
    <property type="nucleotide sequence ID" value="NZ_CP031093.1"/>
</dbReference>
<evidence type="ECO:0000256" key="1">
    <source>
        <dbReference type="PIRSR" id="PIRSR613078-1"/>
    </source>
</evidence>
<evidence type="ECO:0000313" key="3">
    <source>
        <dbReference type="EMBL" id="QCF27070.1"/>
    </source>
</evidence>
<dbReference type="Gene3D" id="3.40.50.1240">
    <property type="entry name" value="Phosphoglycerate mutase-like"/>
    <property type="match status" value="1"/>
</dbReference>
<sequence length="203" mass="23000">MPEPITTWFDLIRHGEPEGGPLFRGSKDDPLSDRGWSQMHAAIQSTDCWDAVLSSPLQRCLRFAEAIAKREQIPLYEDKRLQEIGFGEWEGQTAEAIEKHYGERLSLFWQDPEANPPPGGELLSMFQGRTLAAWFEWRDRLAGKRVLLVGHGGTIRVILGEVFGTLRERTFSAIDVPYACRSRVRLDQSEHGLLSCLVSHGLR</sequence>
<dbReference type="Proteomes" id="UP000298049">
    <property type="component" value="Chromosome"/>
</dbReference>
<dbReference type="Pfam" id="PF00300">
    <property type="entry name" value="His_Phos_1"/>
    <property type="match status" value="1"/>
</dbReference>
<dbReference type="GO" id="GO:0005737">
    <property type="term" value="C:cytoplasm"/>
    <property type="evidence" value="ECO:0007669"/>
    <property type="project" value="TreeGrafter"/>
</dbReference>
<dbReference type="SUPFAM" id="SSF53254">
    <property type="entry name" value="Phosphoglycerate mutase-like"/>
    <property type="match status" value="1"/>
</dbReference>